<evidence type="ECO:0000256" key="10">
    <source>
        <dbReference type="ARBA" id="ARBA00023319"/>
    </source>
</evidence>
<protein>
    <recommendedName>
        <fullName evidence="12">Immunoglobulin domain-containing protein</fullName>
    </recommendedName>
</protein>
<dbReference type="GO" id="GO:0002764">
    <property type="term" value="P:immune response-regulating signaling pathway"/>
    <property type="evidence" value="ECO:0007669"/>
    <property type="project" value="TreeGrafter"/>
</dbReference>
<dbReference type="GO" id="GO:0032396">
    <property type="term" value="F:inhibitory MHC class I receptor activity"/>
    <property type="evidence" value="ECO:0007669"/>
    <property type="project" value="TreeGrafter"/>
</dbReference>
<dbReference type="InterPro" id="IPR003599">
    <property type="entry name" value="Ig_sub"/>
</dbReference>
<reference evidence="13" key="2">
    <citation type="submission" date="2025-08" db="UniProtKB">
        <authorList>
            <consortium name="Ensembl"/>
        </authorList>
    </citation>
    <scope>IDENTIFICATION</scope>
</reference>
<dbReference type="PANTHER" id="PTHR11738">
    <property type="entry name" value="MHC CLASS I NK CELL RECEPTOR"/>
    <property type="match status" value="1"/>
</dbReference>
<organism evidence="13 14">
    <name type="scientific">Chlorocebus sabaeus</name>
    <name type="common">Green monkey</name>
    <name type="synonym">Simia sabaea</name>
    <dbReference type="NCBI Taxonomy" id="60711"/>
    <lineage>
        <taxon>Eukaryota</taxon>
        <taxon>Metazoa</taxon>
        <taxon>Chordata</taxon>
        <taxon>Craniata</taxon>
        <taxon>Vertebrata</taxon>
        <taxon>Euteleostomi</taxon>
        <taxon>Mammalia</taxon>
        <taxon>Eutheria</taxon>
        <taxon>Euarchontoglires</taxon>
        <taxon>Primates</taxon>
        <taxon>Haplorrhini</taxon>
        <taxon>Catarrhini</taxon>
        <taxon>Cercopithecidae</taxon>
        <taxon>Cercopithecinae</taxon>
        <taxon>Chlorocebus</taxon>
    </lineage>
</organism>
<keyword evidence="6" id="KW-1133">Transmembrane helix</keyword>
<dbReference type="Pfam" id="PF00047">
    <property type="entry name" value="ig"/>
    <property type="match status" value="2"/>
</dbReference>
<comment type="subcellular location">
    <subcellularLocation>
        <location evidence="1">Cell membrane</location>
        <topology evidence="1">Single-pass membrane protein</topology>
    </subcellularLocation>
</comment>
<keyword evidence="7" id="KW-0472">Membrane</keyword>
<dbReference type="FunFam" id="2.60.40.10:FF:000049">
    <property type="entry name" value="Leukocyte immunoglobulin-like receptor subfamily B member 1"/>
    <property type="match status" value="3"/>
</dbReference>
<evidence type="ECO:0000256" key="6">
    <source>
        <dbReference type="ARBA" id="ARBA00022989"/>
    </source>
</evidence>
<reference evidence="13" key="3">
    <citation type="submission" date="2025-09" db="UniProtKB">
        <authorList>
            <consortium name="Ensembl"/>
        </authorList>
    </citation>
    <scope>IDENTIFICATION</scope>
</reference>
<dbReference type="Bgee" id="ENSCSAG00000001888">
    <property type="expression patterns" value="Expressed in blood"/>
</dbReference>
<evidence type="ECO:0000256" key="1">
    <source>
        <dbReference type="ARBA" id="ARBA00004162"/>
    </source>
</evidence>
<dbReference type="GO" id="GO:0005886">
    <property type="term" value="C:plasma membrane"/>
    <property type="evidence" value="ECO:0007669"/>
    <property type="project" value="UniProtKB-SubCell"/>
</dbReference>
<dbReference type="InterPro" id="IPR013783">
    <property type="entry name" value="Ig-like_fold"/>
</dbReference>
<dbReference type="GO" id="GO:0019221">
    <property type="term" value="P:cytokine-mediated signaling pathway"/>
    <property type="evidence" value="ECO:0007669"/>
    <property type="project" value="TreeGrafter"/>
</dbReference>
<dbReference type="EMBL" id="AQIB01135346">
    <property type="status" value="NOT_ANNOTATED_CDS"/>
    <property type="molecule type" value="Genomic_DNA"/>
</dbReference>
<dbReference type="SUPFAM" id="SSF48726">
    <property type="entry name" value="Immunoglobulin"/>
    <property type="match status" value="3"/>
</dbReference>
<dbReference type="InterPro" id="IPR036179">
    <property type="entry name" value="Ig-like_dom_sf"/>
</dbReference>
<keyword evidence="10" id="KW-0393">Immunoglobulin domain</keyword>
<evidence type="ECO:0000259" key="12">
    <source>
        <dbReference type="SMART" id="SM00409"/>
    </source>
</evidence>
<dbReference type="Gene3D" id="2.60.40.10">
    <property type="entry name" value="Immunoglobulins"/>
    <property type="match status" value="3"/>
</dbReference>
<dbReference type="AlphaFoldDB" id="A0A0D9S5K3"/>
<evidence type="ECO:0000256" key="8">
    <source>
        <dbReference type="ARBA" id="ARBA00023157"/>
    </source>
</evidence>
<dbReference type="SMART" id="SM00409">
    <property type="entry name" value="IG"/>
    <property type="match status" value="3"/>
</dbReference>
<keyword evidence="2" id="KW-1003">Cell membrane</keyword>
<feature type="region of interest" description="Disordered" evidence="11">
    <location>
        <begin position="312"/>
        <end position="355"/>
    </location>
</feature>
<evidence type="ECO:0000256" key="9">
    <source>
        <dbReference type="ARBA" id="ARBA00023180"/>
    </source>
</evidence>
<accession>A0A0D9S5K3</accession>
<keyword evidence="9" id="KW-0325">Glycoprotein</keyword>
<feature type="domain" description="Immunoglobulin" evidence="12">
    <location>
        <begin position="130"/>
        <end position="225"/>
    </location>
</feature>
<dbReference type="PANTHER" id="PTHR11738:SF179">
    <property type="entry name" value="LEUKOCYTE IMMUNOGLOBULIN-LIKE RECEPTOR SUBFAMILY A MEMBER 5"/>
    <property type="match status" value="1"/>
</dbReference>
<evidence type="ECO:0000256" key="7">
    <source>
        <dbReference type="ARBA" id="ARBA00023136"/>
    </source>
</evidence>
<reference evidence="13 14" key="1">
    <citation type="submission" date="2014-03" db="EMBL/GenBank/DDBJ databases">
        <authorList>
            <person name="Warren W."/>
            <person name="Wilson R.K."/>
        </authorList>
    </citation>
    <scope>NUCLEOTIDE SEQUENCE</scope>
</reference>
<keyword evidence="5" id="KW-0677">Repeat</keyword>
<evidence type="ECO:0000256" key="4">
    <source>
        <dbReference type="ARBA" id="ARBA00022729"/>
    </source>
</evidence>
<evidence type="ECO:0000256" key="11">
    <source>
        <dbReference type="SAM" id="MobiDB-lite"/>
    </source>
</evidence>
<dbReference type="InterPro" id="IPR013151">
    <property type="entry name" value="Immunoglobulin_dom"/>
</dbReference>
<keyword evidence="3" id="KW-0812">Transmembrane</keyword>
<dbReference type="Proteomes" id="UP000029965">
    <property type="component" value="Chromosome 6"/>
</dbReference>
<proteinExistence type="predicted"/>
<feature type="domain" description="Immunoglobulin" evidence="12">
    <location>
        <begin position="229"/>
        <end position="318"/>
    </location>
</feature>
<dbReference type="OMA" id="CYSTSER"/>
<evidence type="ECO:0000313" key="13">
    <source>
        <dbReference type="Ensembl" id="ENSCSAP00000016142.1"/>
    </source>
</evidence>
<evidence type="ECO:0000256" key="3">
    <source>
        <dbReference type="ARBA" id="ARBA00022692"/>
    </source>
</evidence>
<dbReference type="Ensembl" id="ENSCSAT00000016640.1">
    <property type="protein sequence ID" value="ENSCSAP00000016142.1"/>
    <property type="gene ID" value="ENSCSAG00000001888.1"/>
</dbReference>
<dbReference type="eggNOG" id="ENOG502RYEX">
    <property type="taxonomic scope" value="Eukaryota"/>
</dbReference>
<keyword evidence="14" id="KW-1185">Reference proteome</keyword>
<evidence type="ECO:0000256" key="2">
    <source>
        <dbReference type="ARBA" id="ARBA00022475"/>
    </source>
</evidence>
<sequence>GDAAGGGSPLNTVPPSLLGAYSKPTLSALPSPVVASGGNVTLRCGSQQGYQHFVLIEEGEHRLPRTLDSQQLHSGWYQALFPVGPVTPSHRWTFRCYGYYSNTSQVWSHPSDPLEILASGVSRKPSLLTLQSPVVAPGETLTLQCGSNVGYDRFALYKEGERDFLQSPGQLQAGLSQVNFTVGPVRGSHGGQYRCYGAHNLSSEWSAPSDPLDILISRQFYVTISLSVQPGPKVASGENVTLLCQSWGQFHTFLLTKEGAAHPLLRLRSKHRAPKYQAEFPMGPVTSVHKGTYRCYGSHSYSPHLLSLPSDPLELMVSGPSGGSSPPPTGPCSTPGAAETLTPSQNKSDPKTASHPQDYTVENLIRMGMAGLILVVLGILLFEVQHSQRSPQDAASR</sequence>
<dbReference type="STRING" id="60711.ENSCSAP00000016142"/>
<evidence type="ECO:0000313" key="14">
    <source>
        <dbReference type="Proteomes" id="UP000029965"/>
    </source>
</evidence>
<dbReference type="GeneTree" id="ENSGT01100000263478"/>
<dbReference type="InterPro" id="IPR050412">
    <property type="entry name" value="Ig-like_Receptors_ImmuneReg"/>
</dbReference>
<feature type="domain" description="Immunoglobulin" evidence="12">
    <location>
        <begin position="29"/>
        <end position="117"/>
    </location>
</feature>
<keyword evidence="8" id="KW-1015">Disulfide bond</keyword>
<name>A0A0D9S5K3_CHLSB</name>
<keyword evidence="4" id="KW-0732">Signal</keyword>
<evidence type="ECO:0000256" key="5">
    <source>
        <dbReference type="ARBA" id="ARBA00022737"/>
    </source>
</evidence>